<dbReference type="KEGG" id="hba:Hbal_1334"/>
<keyword evidence="1" id="KW-1133">Transmembrane helix</keyword>
<keyword evidence="1" id="KW-0812">Transmembrane</keyword>
<evidence type="ECO:0000256" key="1">
    <source>
        <dbReference type="SAM" id="Phobius"/>
    </source>
</evidence>
<keyword evidence="3" id="KW-1185">Reference proteome</keyword>
<evidence type="ECO:0000313" key="2">
    <source>
        <dbReference type="EMBL" id="ACT59026.1"/>
    </source>
</evidence>
<organism evidence="2 3">
    <name type="scientific">Hirschia baltica (strain ATCC 49814 / DSM 5838 / IFAM 1418)</name>
    <dbReference type="NCBI Taxonomy" id="582402"/>
    <lineage>
        <taxon>Bacteria</taxon>
        <taxon>Pseudomonadati</taxon>
        <taxon>Pseudomonadota</taxon>
        <taxon>Alphaproteobacteria</taxon>
        <taxon>Hyphomonadales</taxon>
        <taxon>Hyphomonadaceae</taxon>
        <taxon>Hirschia</taxon>
    </lineage>
</organism>
<dbReference type="Proteomes" id="UP000002745">
    <property type="component" value="Chromosome"/>
</dbReference>
<proteinExistence type="predicted"/>
<feature type="transmembrane region" description="Helical" evidence="1">
    <location>
        <begin position="65"/>
        <end position="84"/>
    </location>
</feature>
<dbReference type="EMBL" id="CP001678">
    <property type="protein sequence ID" value="ACT59026.1"/>
    <property type="molecule type" value="Genomic_DNA"/>
</dbReference>
<dbReference type="RefSeq" id="WP_015827176.1">
    <property type="nucleotide sequence ID" value="NC_012982.1"/>
</dbReference>
<sequence>MTALPEPIDVTNSPDTMWQAIKRTIKGCCPNCGQGKLWAKYIKQVEHCDNCSAHLGAVRADDGPAWLTILIVGHIWSPILVLVTRYDIPMWFLFPALMFSALASCLVVLPFAKAIFIGAIWKSQAGDQAHD</sequence>
<dbReference type="HOGENOM" id="CLU_133751_1_0_5"/>
<dbReference type="eggNOG" id="COG5349">
    <property type="taxonomic scope" value="Bacteria"/>
</dbReference>
<dbReference type="InterPro" id="IPR009325">
    <property type="entry name" value="DUF983"/>
</dbReference>
<dbReference type="STRING" id="582402.Hbal_1334"/>
<dbReference type="OrthoDB" id="9799456at2"/>
<name>C6XIT1_HIRBI</name>
<accession>C6XIT1</accession>
<evidence type="ECO:0000313" key="3">
    <source>
        <dbReference type="Proteomes" id="UP000002745"/>
    </source>
</evidence>
<feature type="transmembrane region" description="Helical" evidence="1">
    <location>
        <begin position="96"/>
        <end position="121"/>
    </location>
</feature>
<evidence type="ECO:0008006" key="4">
    <source>
        <dbReference type="Google" id="ProtNLM"/>
    </source>
</evidence>
<dbReference type="AlphaFoldDB" id="C6XIT1"/>
<reference evidence="3" key="1">
    <citation type="journal article" date="2011" name="J. Bacteriol.">
        <title>Genome sequences of eight morphologically diverse alphaproteobacteria.</title>
        <authorList>
            <consortium name="US DOE Joint Genome Institute"/>
            <person name="Brown P.J."/>
            <person name="Kysela D.T."/>
            <person name="Buechlein A."/>
            <person name="Hemmerich C."/>
            <person name="Brun Y.V."/>
        </authorList>
    </citation>
    <scope>NUCLEOTIDE SEQUENCE [LARGE SCALE GENOMIC DNA]</scope>
    <source>
        <strain evidence="3">ATCC 49814 / DSM 5838 / IFAM 1418</strain>
    </source>
</reference>
<keyword evidence="1" id="KW-0472">Membrane</keyword>
<gene>
    <name evidence="2" type="ordered locus">Hbal_1334</name>
</gene>
<protein>
    <recommendedName>
        <fullName evidence="4">Zinc-finger protein</fullName>
    </recommendedName>
</protein>
<dbReference type="Pfam" id="PF06170">
    <property type="entry name" value="DUF983"/>
    <property type="match status" value="1"/>
</dbReference>